<dbReference type="PANTHER" id="PTHR10350">
    <property type="entry name" value="NUCLEAR PORE COMPLEX PROTEIN NUP155"/>
    <property type="match status" value="1"/>
</dbReference>
<feature type="domain" description="Nucleoporin Nup133/Nup155-like C-terminal" evidence="4">
    <location>
        <begin position="344"/>
        <end position="633"/>
    </location>
</feature>
<evidence type="ECO:0000256" key="2">
    <source>
        <dbReference type="ARBA" id="ARBA00022448"/>
    </source>
</evidence>
<protein>
    <submittedName>
        <fullName evidence="5">Nuclear pore complex protein NUP155</fullName>
    </submittedName>
</protein>
<evidence type="ECO:0000256" key="3">
    <source>
        <dbReference type="ARBA" id="ARBA00023242"/>
    </source>
</evidence>
<accession>A0A1D6JTZ6</accession>
<evidence type="ECO:0000313" key="5">
    <source>
        <dbReference type="EMBL" id="ONL95294.1"/>
    </source>
</evidence>
<keyword evidence="2" id="KW-0813">Transport</keyword>
<name>A0A1D6JTZ6_MAIZE</name>
<organism evidence="5">
    <name type="scientific">Zea mays</name>
    <name type="common">Maize</name>
    <dbReference type="NCBI Taxonomy" id="4577"/>
    <lineage>
        <taxon>Eukaryota</taxon>
        <taxon>Viridiplantae</taxon>
        <taxon>Streptophyta</taxon>
        <taxon>Embryophyta</taxon>
        <taxon>Tracheophyta</taxon>
        <taxon>Spermatophyta</taxon>
        <taxon>Magnoliopsida</taxon>
        <taxon>Liliopsida</taxon>
        <taxon>Poales</taxon>
        <taxon>Poaceae</taxon>
        <taxon>PACMAD clade</taxon>
        <taxon>Panicoideae</taxon>
        <taxon>Andropogonodae</taxon>
        <taxon>Andropogoneae</taxon>
        <taxon>Tripsacinae</taxon>
        <taxon>Zea</taxon>
    </lineage>
</organism>
<dbReference type="ExpressionAtlas" id="A0A1D6JTZ6">
    <property type="expression patterns" value="baseline"/>
</dbReference>
<reference evidence="5" key="1">
    <citation type="submission" date="2015-12" db="EMBL/GenBank/DDBJ databases">
        <title>Update maize B73 reference genome by single molecule sequencing technologies.</title>
        <authorList>
            <consortium name="Maize Genome Sequencing Project"/>
            <person name="Ware D."/>
        </authorList>
    </citation>
    <scope>NUCLEOTIDE SEQUENCE [LARGE SCALE GENOMIC DNA]</scope>
    <source>
        <tissue evidence="5">Seedling</tissue>
    </source>
</reference>
<proteinExistence type="predicted"/>
<sequence>MSDSSATAMSSLLAVQKDSAAQLSLPSTFGTASRTSRALRETVSALPVEGRMLCASDVLPLPDAAYMMQSLYADVECFTCFRKPSEKACIKLWAKGDLPTQHILPRRRVVVFNTMGLMELIFNRPVDILRKLFDGNTLRSQIEEFFNRFGAGEAAAMCLMLAAKLLYAEDSLISNAVSEKAAEAFEDPGLVGMPQINGTTALSNTRTQAGGFSMGQVVQEAEPLFSGAYEGLCLCSSRLLYPIWELPIMSIRGPSGNNKREDGVIVCRLSAGAMKILESKIHSLETFLRSRRNKRRGLYGYVAGLGDSGSILYKTGPIIGPGGHSNGRSPYNSQIRDMNPVDKSARYYVRKGEHIAAARMLLILAERQCSNSEEAPALDKRYEYLRDAVLQAKSAGIAADLSKNPVDSSTVDLLEGKLVVLRFQIQIKEELELMVARLENIPSSSELPNVPFPRDNILANAETAKAAKDKAKELSLNLKSITQLYNDYAVPFDLWEVCLEMLSFANYSGDADSKIVREVWARLLDQALTKGGVAEACSVVKRVGSKLDPADGACLPLDIICLHLEKAAVDRLSSGEELVGDDDVARALLGACKGLPGPVLSVYDHLLSNGAIIPSLNLKLRLLRSVLAILREWGISVIAHRLGTTSAGASFFLDGTFSLNQTGTANQGARDKIISLANRYMTEVRRLNLPQNQTENVYRGFRELEEKLLSSY</sequence>
<comment type="subcellular location">
    <subcellularLocation>
        <location evidence="1">Nucleus</location>
    </subcellularLocation>
</comment>
<dbReference type="InterPro" id="IPR007187">
    <property type="entry name" value="Nucleoporin_Nup133/Nup155_C"/>
</dbReference>
<dbReference type="GO" id="GO:0005643">
    <property type="term" value="C:nuclear pore"/>
    <property type="evidence" value="ECO:0007669"/>
    <property type="project" value="InterPro"/>
</dbReference>
<evidence type="ECO:0000259" key="4">
    <source>
        <dbReference type="Pfam" id="PF03177"/>
    </source>
</evidence>
<evidence type="ECO:0000256" key="1">
    <source>
        <dbReference type="ARBA" id="ARBA00004123"/>
    </source>
</evidence>
<dbReference type="InterPro" id="IPR004870">
    <property type="entry name" value="Nucleoporin_Nup155"/>
</dbReference>
<dbReference type="GO" id="GO:0017056">
    <property type="term" value="F:structural constituent of nuclear pore"/>
    <property type="evidence" value="ECO:0007669"/>
    <property type="project" value="InterPro"/>
</dbReference>
<dbReference type="Gene3D" id="1.20.58.1780">
    <property type="match status" value="1"/>
</dbReference>
<dbReference type="InterPro" id="IPR042538">
    <property type="entry name" value="Nucleoporin_Nup155_C_3"/>
</dbReference>
<dbReference type="EMBL" id="CM007647">
    <property type="protein sequence ID" value="ONL95294.1"/>
    <property type="molecule type" value="Genomic_DNA"/>
</dbReference>
<dbReference type="InterPro" id="IPR042537">
    <property type="entry name" value="Nucleoporin_Nup155_C_2"/>
</dbReference>
<dbReference type="Pfam" id="PF03177">
    <property type="entry name" value="Nucleoporin_C"/>
    <property type="match status" value="1"/>
</dbReference>
<dbReference type="FunFam" id="1.20.120.1880:FF:000011">
    <property type="entry name" value="Nuclear pore complex protein NUP155"/>
    <property type="match status" value="1"/>
</dbReference>
<dbReference type="Gene3D" id="1.20.120.1880">
    <property type="entry name" value="Nucleoporin, helical C-terminal domain"/>
    <property type="match status" value="1"/>
</dbReference>
<keyword evidence="3" id="KW-0539">Nucleus</keyword>
<dbReference type="AlphaFoldDB" id="A0A1D6JTZ6"/>
<dbReference type="PANTHER" id="PTHR10350:SF6">
    <property type="entry name" value="NUCLEAR PORE COMPLEX PROTEIN NUP155"/>
    <property type="match status" value="1"/>
</dbReference>
<dbReference type="Gene3D" id="1.25.40.440">
    <property type="entry name" value="Nucleoporin, helical domain, central subdomain"/>
    <property type="match status" value="1"/>
</dbReference>
<gene>
    <name evidence="5" type="ORF">ZEAMMB73_Zm00001d028262</name>
</gene>